<dbReference type="RefSeq" id="WP_196793973.1">
    <property type="nucleotide sequence ID" value="NZ_CP066007.1"/>
</dbReference>
<dbReference type="InterPro" id="IPR046039">
    <property type="entry name" value="DUF5997"/>
</dbReference>
<name>A0A7T4EEU1_9CORY</name>
<dbReference type="AlphaFoldDB" id="A0A7T4EEU1"/>
<sequence>MSESDSSVRREPSAQAMKPQTAANKLGLYLPATPEEFQASALTHDEFVALQTNPPEWLQTLRREGPHPRKVVAQKLGISNTALKNSEISAPLTTAQIKELLADQPEWLAKARKDMAQKRAEHSPKNEEEK</sequence>
<dbReference type="Proteomes" id="UP000596145">
    <property type="component" value="Chromosome"/>
</dbReference>
<dbReference type="Pfam" id="PF19460">
    <property type="entry name" value="DUF5997"/>
    <property type="match status" value="1"/>
</dbReference>
<protein>
    <submittedName>
        <fullName evidence="2">Uncharacterized protein</fullName>
    </submittedName>
</protein>
<feature type="compositionally biased region" description="Basic and acidic residues" evidence="1">
    <location>
        <begin position="1"/>
        <end position="12"/>
    </location>
</feature>
<dbReference type="EMBL" id="CP069534">
    <property type="protein sequence ID" value="QRP71418.1"/>
    <property type="molecule type" value="Genomic_DNA"/>
</dbReference>
<accession>A0A7T4EEU1</accession>
<dbReference type="GeneID" id="92759671"/>
<dbReference type="EMBL" id="CP066007">
    <property type="protein sequence ID" value="QQB46070.1"/>
    <property type="molecule type" value="Genomic_DNA"/>
</dbReference>
<evidence type="ECO:0000313" key="2">
    <source>
        <dbReference type="EMBL" id="QQB46070.1"/>
    </source>
</evidence>
<dbReference type="Proteomes" id="UP000617681">
    <property type="component" value="Chromosome"/>
</dbReference>
<reference evidence="2 4" key="1">
    <citation type="submission" date="2020-12" db="EMBL/GenBank/DDBJ databases">
        <title>FDA dAtabase for Regulatory Grade micrObial Sequences (FDA-ARGOS): Supporting development and validation of Infectious Disease Dx tests.</title>
        <authorList>
            <person name="Sproer C."/>
            <person name="Gronow S."/>
            <person name="Severitt S."/>
            <person name="Schroder I."/>
            <person name="Tallon L."/>
            <person name="Sadzewicz L."/>
            <person name="Zhao X."/>
            <person name="Boylan J."/>
            <person name="Ott S."/>
            <person name="Bowen H."/>
            <person name="Vavikolanu K."/>
            <person name="Mehta A."/>
            <person name="Aluvathingal J."/>
            <person name="Nadendla S."/>
            <person name="Lowell S."/>
            <person name="Myers T."/>
            <person name="Yan Y."/>
            <person name="Sichtig H."/>
        </authorList>
    </citation>
    <scope>NUCLEOTIDE SEQUENCE [LARGE SCALE GENOMIC DNA]</scope>
    <source>
        <strain evidence="2 4">FDAARGOS_1053</strain>
        <strain evidence="3">FDAARGOS_1191</strain>
    </source>
</reference>
<feature type="region of interest" description="Disordered" evidence="1">
    <location>
        <begin position="1"/>
        <end position="22"/>
    </location>
</feature>
<proteinExistence type="predicted"/>
<evidence type="ECO:0000256" key="1">
    <source>
        <dbReference type="SAM" id="MobiDB-lite"/>
    </source>
</evidence>
<organism evidence="2 4">
    <name type="scientific">Corynebacterium glucuronolyticum</name>
    <dbReference type="NCBI Taxonomy" id="39791"/>
    <lineage>
        <taxon>Bacteria</taxon>
        <taxon>Bacillati</taxon>
        <taxon>Actinomycetota</taxon>
        <taxon>Actinomycetes</taxon>
        <taxon>Mycobacteriales</taxon>
        <taxon>Corynebacteriaceae</taxon>
        <taxon>Corynebacterium</taxon>
    </lineage>
</organism>
<gene>
    <name evidence="2" type="ORF">I6I10_11550</name>
    <name evidence="3" type="ORF">I6J21_04570</name>
</gene>
<feature type="region of interest" description="Disordered" evidence="1">
    <location>
        <begin position="111"/>
        <end position="130"/>
    </location>
</feature>
<evidence type="ECO:0000313" key="4">
    <source>
        <dbReference type="Proteomes" id="UP000596145"/>
    </source>
</evidence>
<evidence type="ECO:0000313" key="3">
    <source>
        <dbReference type="EMBL" id="QRP71418.1"/>
    </source>
</evidence>